<protein>
    <submittedName>
        <fullName evidence="1">Uncharacterized protein</fullName>
    </submittedName>
</protein>
<evidence type="ECO:0000313" key="1">
    <source>
        <dbReference type="EMBL" id="GFP31450.1"/>
    </source>
</evidence>
<reference evidence="3 4" key="1">
    <citation type="journal article" date="2020" name="Front. Microbiol.">
        <title>Single-cell genomics of novel Actinobacteria with the Wood-Ljungdahl pathway discovered in a serpentinizing system.</title>
        <authorList>
            <person name="Merino N."/>
            <person name="Kawai M."/>
            <person name="Boyd E.S."/>
            <person name="Colman D.R."/>
            <person name="McGlynn S.E."/>
            <person name="Nealson K.H."/>
            <person name="Kurokawa K."/>
            <person name="Hongoh Y."/>
        </authorList>
    </citation>
    <scope>NUCLEOTIDE SEQUENCE [LARGE SCALE GENOMIC DNA]</scope>
    <source>
        <strain evidence="1 4">S34</strain>
        <strain evidence="2 3">S42</strain>
    </source>
</reference>
<name>A0A6V8PH74_9ACTN</name>
<dbReference type="AlphaFoldDB" id="A0A6V8PH74"/>
<dbReference type="Proteomes" id="UP000588083">
    <property type="component" value="Unassembled WGS sequence"/>
</dbReference>
<dbReference type="EMBL" id="BLSA01000149">
    <property type="protein sequence ID" value="GFP32768.1"/>
    <property type="molecule type" value="Genomic_DNA"/>
</dbReference>
<proteinExistence type="predicted"/>
<dbReference type="RefSeq" id="WP_176238304.1">
    <property type="nucleotide sequence ID" value="NZ_BLRZ01000336.1"/>
</dbReference>
<comment type="caution">
    <text evidence="1">The sequence shown here is derived from an EMBL/GenBank/DDBJ whole genome shotgun (WGS) entry which is preliminary data.</text>
</comment>
<dbReference type="EMBL" id="BLRZ01000336">
    <property type="protein sequence ID" value="GFP31450.1"/>
    <property type="molecule type" value="Genomic_DNA"/>
</dbReference>
<keyword evidence="4" id="KW-1185">Reference proteome</keyword>
<evidence type="ECO:0000313" key="3">
    <source>
        <dbReference type="Proteomes" id="UP000568877"/>
    </source>
</evidence>
<evidence type="ECO:0000313" key="2">
    <source>
        <dbReference type="EMBL" id="GFP32768.1"/>
    </source>
</evidence>
<evidence type="ECO:0000313" key="4">
    <source>
        <dbReference type="Proteomes" id="UP000588083"/>
    </source>
</evidence>
<organism evidence="1 4">
    <name type="scientific">Candidatus Hakubella thermalkaliphila</name>
    <dbReference type="NCBI Taxonomy" id="2754717"/>
    <lineage>
        <taxon>Bacteria</taxon>
        <taxon>Bacillati</taxon>
        <taxon>Actinomycetota</taxon>
        <taxon>Actinomycetota incertae sedis</taxon>
        <taxon>Candidatus Hakubellales</taxon>
        <taxon>Candidatus Hakubellaceae</taxon>
        <taxon>Candidatus Hakubella</taxon>
    </lineage>
</organism>
<accession>A0A6V8PH74</accession>
<sequence>MTKKHIVWFADIEKLNLNEDQNRKWWIKQVLLKGRLEDIKDLDFNEVERLLPELYLPKPIKKLWENYFEWKRKETIDGTPARDHQYP</sequence>
<dbReference type="Proteomes" id="UP000568877">
    <property type="component" value="Unassembled WGS sequence"/>
</dbReference>
<gene>
    <name evidence="1" type="ORF">HKBW3S34_02370</name>
    <name evidence="2" type="ORF">HKBW3S42_01074</name>
</gene>